<keyword evidence="6" id="KW-0560">Oxidoreductase</keyword>
<dbReference type="NCBIfam" id="NF005111">
    <property type="entry name" value="PRK06545.2-3"/>
    <property type="match status" value="1"/>
</dbReference>
<comment type="similarity">
    <text evidence="2">Belongs to the prephenate/arogenate dehydrogenase family.</text>
</comment>
<comment type="caution">
    <text evidence="12">The sequence shown here is derived from an EMBL/GenBank/DDBJ whole genome shotgun (WGS) entry which is preliminary data.</text>
</comment>
<dbReference type="SUPFAM" id="SSF51735">
    <property type="entry name" value="NAD(P)-binding Rossmann-fold domains"/>
    <property type="match status" value="1"/>
</dbReference>
<evidence type="ECO:0000313" key="13">
    <source>
        <dbReference type="Proteomes" id="UP001500121"/>
    </source>
</evidence>
<keyword evidence="7" id="KW-0520">NAD</keyword>
<dbReference type="Gene3D" id="3.40.50.720">
    <property type="entry name" value="NAD(P)-binding Rossmann-like Domain"/>
    <property type="match status" value="1"/>
</dbReference>
<dbReference type="InterPro" id="IPR050812">
    <property type="entry name" value="Preph/Arog_dehydrog"/>
</dbReference>
<organism evidence="12 13">
    <name type="scientific">Amnibacterium soli</name>
    <dbReference type="NCBI Taxonomy" id="1282736"/>
    <lineage>
        <taxon>Bacteria</taxon>
        <taxon>Bacillati</taxon>
        <taxon>Actinomycetota</taxon>
        <taxon>Actinomycetes</taxon>
        <taxon>Micrococcales</taxon>
        <taxon>Microbacteriaceae</taxon>
        <taxon>Amnibacterium</taxon>
    </lineage>
</organism>
<gene>
    <name evidence="12" type="ORF">GCM10025783_08010</name>
</gene>
<evidence type="ECO:0000259" key="11">
    <source>
        <dbReference type="PROSITE" id="PS51671"/>
    </source>
</evidence>
<comment type="catalytic activity">
    <reaction evidence="9">
        <text>prephenate + NAD(+) = 3-(4-hydroxyphenyl)pyruvate + CO2 + NADH</text>
        <dbReference type="Rhea" id="RHEA:13869"/>
        <dbReference type="ChEBI" id="CHEBI:16526"/>
        <dbReference type="ChEBI" id="CHEBI:29934"/>
        <dbReference type="ChEBI" id="CHEBI:36242"/>
        <dbReference type="ChEBI" id="CHEBI:57540"/>
        <dbReference type="ChEBI" id="CHEBI:57945"/>
        <dbReference type="EC" id="1.3.1.12"/>
    </reaction>
</comment>
<evidence type="ECO:0000256" key="4">
    <source>
        <dbReference type="ARBA" id="ARBA00016891"/>
    </source>
</evidence>
<dbReference type="InterPro" id="IPR003099">
    <property type="entry name" value="Prephen_DH"/>
</dbReference>
<name>A0ABP8YX77_9MICO</name>
<dbReference type="PROSITE" id="PS51176">
    <property type="entry name" value="PDH_ADH"/>
    <property type="match status" value="1"/>
</dbReference>
<dbReference type="InterPro" id="IPR008927">
    <property type="entry name" value="6-PGluconate_DH-like_C_sf"/>
</dbReference>
<evidence type="ECO:0000256" key="2">
    <source>
        <dbReference type="ARBA" id="ARBA00007964"/>
    </source>
</evidence>
<evidence type="ECO:0000256" key="7">
    <source>
        <dbReference type="ARBA" id="ARBA00023027"/>
    </source>
</evidence>
<dbReference type="Pfam" id="PF02153">
    <property type="entry name" value="PDH_N"/>
    <property type="match status" value="1"/>
</dbReference>
<evidence type="ECO:0000256" key="8">
    <source>
        <dbReference type="ARBA" id="ARBA00023141"/>
    </source>
</evidence>
<dbReference type="InterPro" id="IPR036291">
    <property type="entry name" value="NAD(P)-bd_dom_sf"/>
</dbReference>
<keyword evidence="13" id="KW-1185">Reference proteome</keyword>
<evidence type="ECO:0000259" key="10">
    <source>
        <dbReference type="PROSITE" id="PS51176"/>
    </source>
</evidence>
<accession>A0ABP8YX77</accession>
<dbReference type="SUPFAM" id="SSF55021">
    <property type="entry name" value="ACT-like"/>
    <property type="match status" value="1"/>
</dbReference>
<dbReference type="PANTHER" id="PTHR21363:SF0">
    <property type="entry name" value="PREPHENATE DEHYDROGENASE [NADP(+)]"/>
    <property type="match status" value="1"/>
</dbReference>
<sequence>MSARTRGQVRVVGTGLLGTSIGLGLSSLAVDVVLDDVSPSTLALAVDYGAGRRSAEGDAPAVVVVAVPPDVVAHVVRAELERFPDALVTDVASVKAGPLAALRAAGAPIERYLGSHPMAGRERGGPIAARADLFLGRPWVLAPHADSTSEQAAVLEALALDLGAVPVRLPAERHDDAVAIVSHAPQLVSSLLAARLVDAPDHATDLAGQGLRDTTRIAGSDPALWVQILSANASRILPVLSDLRDDLDAVLAALADPAAAGAQRSLADVLAAGNDGVARIPGKHGVDLRTTTLTVLVDDRPGQIARLLTEIGELGVNLEDMRLEHSPGAPIGIVELAVTPEVAGGLEADLQHRGWRVA</sequence>
<dbReference type="InterPro" id="IPR002912">
    <property type="entry name" value="ACT_dom"/>
</dbReference>
<evidence type="ECO:0000256" key="1">
    <source>
        <dbReference type="ARBA" id="ARBA00005067"/>
    </source>
</evidence>
<dbReference type="SUPFAM" id="SSF48179">
    <property type="entry name" value="6-phosphogluconate dehydrogenase C-terminal domain-like"/>
    <property type="match status" value="1"/>
</dbReference>
<evidence type="ECO:0000256" key="5">
    <source>
        <dbReference type="ARBA" id="ARBA00022498"/>
    </source>
</evidence>
<comment type="pathway">
    <text evidence="1">Amino-acid biosynthesis; L-tyrosine biosynthesis; (4-hydroxyphenyl)pyruvate from prephenate (NAD(+) route): step 1/1.</text>
</comment>
<evidence type="ECO:0000256" key="9">
    <source>
        <dbReference type="ARBA" id="ARBA00049260"/>
    </source>
</evidence>
<dbReference type="Proteomes" id="UP001500121">
    <property type="component" value="Unassembled WGS sequence"/>
</dbReference>
<feature type="domain" description="Prephenate/arogenate dehydrogenase" evidence="10">
    <location>
        <begin position="7"/>
        <end position="288"/>
    </location>
</feature>
<keyword evidence="8" id="KW-0028">Amino-acid biosynthesis</keyword>
<evidence type="ECO:0000313" key="12">
    <source>
        <dbReference type="EMBL" id="GAA4739643.1"/>
    </source>
</evidence>
<feature type="domain" description="ACT" evidence="11">
    <location>
        <begin position="292"/>
        <end position="358"/>
    </location>
</feature>
<evidence type="ECO:0000256" key="3">
    <source>
        <dbReference type="ARBA" id="ARBA00012068"/>
    </source>
</evidence>
<dbReference type="PANTHER" id="PTHR21363">
    <property type="entry name" value="PREPHENATE DEHYDROGENASE"/>
    <property type="match status" value="1"/>
</dbReference>
<protein>
    <recommendedName>
        <fullName evidence="4">Prephenate dehydrogenase</fullName>
        <ecNumber evidence="3">1.3.1.12</ecNumber>
    </recommendedName>
</protein>
<dbReference type="PROSITE" id="PS51671">
    <property type="entry name" value="ACT"/>
    <property type="match status" value="1"/>
</dbReference>
<keyword evidence="5" id="KW-0827">Tyrosine biosynthesis</keyword>
<reference evidence="13" key="1">
    <citation type="journal article" date="2019" name="Int. J. Syst. Evol. Microbiol.">
        <title>The Global Catalogue of Microorganisms (GCM) 10K type strain sequencing project: providing services to taxonomists for standard genome sequencing and annotation.</title>
        <authorList>
            <consortium name="The Broad Institute Genomics Platform"/>
            <consortium name="The Broad Institute Genome Sequencing Center for Infectious Disease"/>
            <person name="Wu L."/>
            <person name="Ma J."/>
        </authorList>
    </citation>
    <scope>NUCLEOTIDE SEQUENCE [LARGE SCALE GENOMIC DNA]</scope>
    <source>
        <strain evidence="13">JCM 19015</strain>
    </source>
</reference>
<dbReference type="EC" id="1.3.1.12" evidence="3"/>
<evidence type="ECO:0000256" key="6">
    <source>
        <dbReference type="ARBA" id="ARBA00023002"/>
    </source>
</evidence>
<proteinExistence type="inferred from homology"/>
<dbReference type="NCBIfam" id="NF005112">
    <property type="entry name" value="PRK06545.2-4"/>
    <property type="match status" value="1"/>
</dbReference>
<dbReference type="EMBL" id="BAABLP010000002">
    <property type="protein sequence ID" value="GAA4739643.1"/>
    <property type="molecule type" value="Genomic_DNA"/>
</dbReference>
<keyword evidence="8" id="KW-0057">Aromatic amino acid biosynthesis</keyword>
<dbReference type="InterPro" id="IPR045865">
    <property type="entry name" value="ACT-like_dom_sf"/>
</dbReference>
<dbReference type="Gene3D" id="1.10.3660.10">
    <property type="entry name" value="6-phosphogluconate dehydrogenase C-terminal like domain"/>
    <property type="match status" value="1"/>
</dbReference>
<dbReference type="InterPro" id="IPR046826">
    <property type="entry name" value="PDH_N"/>
</dbReference>
<dbReference type="Gene3D" id="3.30.70.260">
    <property type="match status" value="1"/>
</dbReference>
<dbReference type="RefSeq" id="WP_345479702.1">
    <property type="nucleotide sequence ID" value="NZ_BAABLP010000002.1"/>
</dbReference>
<dbReference type="Pfam" id="PF20463">
    <property type="entry name" value="PDH_C"/>
    <property type="match status" value="1"/>
</dbReference>
<dbReference type="InterPro" id="IPR046825">
    <property type="entry name" value="PDH_C"/>
</dbReference>